<dbReference type="RefSeq" id="WP_030353459.1">
    <property type="nucleotide sequence ID" value="NZ_AZSP01000292.1"/>
</dbReference>
<evidence type="ECO:0000313" key="2">
    <source>
        <dbReference type="Proteomes" id="UP000245992"/>
    </source>
</evidence>
<sequence length="233" mass="26595">MTAGTGLRVYPEPADVFVADQVELARHLHPLISIDLARVDPAWRGWIHLVSPLEPAEGYLGDHTRDFHSALQTPNWLGFALEDDRYRLLGDVRYFARATTPEEVPEPWAGFRAALDEHCEVQERSYRTHRDAFRREGRLFMRDDDGAPLYGATDGVALLDQLGGYADQGNWADPDLFRLEFDGDRVWPVSPAGNPFRFVAAVPGWHYRRSGADWILLFFEPVERLALLTFDWS</sequence>
<keyword evidence="2" id="KW-1185">Reference proteome</keyword>
<dbReference type="EMBL" id="AZSP01000292">
    <property type="protein sequence ID" value="PVE06627.1"/>
    <property type="molecule type" value="Genomic_DNA"/>
</dbReference>
<organism evidence="1 2">
    <name type="scientific">Streptomyces scopuliridis RB72</name>
    <dbReference type="NCBI Taxonomy" id="1440053"/>
    <lineage>
        <taxon>Bacteria</taxon>
        <taxon>Bacillati</taxon>
        <taxon>Actinomycetota</taxon>
        <taxon>Actinomycetes</taxon>
        <taxon>Kitasatosporales</taxon>
        <taxon>Streptomycetaceae</taxon>
        <taxon>Streptomyces</taxon>
    </lineage>
</organism>
<dbReference type="AlphaFoldDB" id="A0A2T7SUQ7"/>
<dbReference type="OrthoDB" id="4428523at2"/>
<gene>
    <name evidence="1" type="ORF">Y717_27900</name>
</gene>
<dbReference type="Proteomes" id="UP000245992">
    <property type="component" value="Unassembled WGS sequence"/>
</dbReference>
<evidence type="ECO:0008006" key="3">
    <source>
        <dbReference type="Google" id="ProtNLM"/>
    </source>
</evidence>
<reference evidence="1 2" key="1">
    <citation type="submission" date="2013-12" db="EMBL/GenBank/DDBJ databases">
        <title>Annotated genome of Streptomyces scopuliridis.</title>
        <authorList>
            <person name="Olson J.B."/>
        </authorList>
    </citation>
    <scope>NUCLEOTIDE SEQUENCE [LARGE SCALE GENOMIC DNA]</scope>
    <source>
        <strain evidence="1 2">RB72</strain>
    </source>
</reference>
<name>A0A2T7SUQ7_9ACTN</name>
<proteinExistence type="predicted"/>
<evidence type="ECO:0000313" key="1">
    <source>
        <dbReference type="EMBL" id="PVE06627.1"/>
    </source>
</evidence>
<comment type="caution">
    <text evidence="1">The sequence shown here is derived from an EMBL/GenBank/DDBJ whole genome shotgun (WGS) entry which is preliminary data.</text>
</comment>
<protein>
    <recommendedName>
        <fullName evidence="3">Enolase</fullName>
    </recommendedName>
</protein>
<accession>A0A2T7SUQ7</accession>